<dbReference type="InterPro" id="IPR012340">
    <property type="entry name" value="NA-bd_OB-fold"/>
</dbReference>
<evidence type="ECO:0000259" key="8">
    <source>
        <dbReference type="Pfam" id="PF16686"/>
    </source>
</evidence>
<evidence type="ECO:0000256" key="1">
    <source>
        <dbReference type="ARBA" id="ARBA00004123"/>
    </source>
</evidence>
<reference evidence="10" key="1">
    <citation type="submission" date="2016-11" db="UniProtKB">
        <authorList>
            <consortium name="WormBaseParasite"/>
        </authorList>
    </citation>
    <scope>IDENTIFICATION</scope>
</reference>
<accession>A0A1I7RZ89</accession>
<dbReference type="Proteomes" id="UP000095284">
    <property type="component" value="Unplaced"/>
</dbReference>
<dbReference type="GO" id="GO:0005634">
    <property type="term" value="C:nucleus"/>
    <property type="evidence" value="ECO:0007669"/>
    <property type="project" value="UniProtKB-SubCell"/>
</dbReference>
<keyword evidence="6" id="KW-0238">DNA-binding</keyword>
<dbReference type="AlphaFoldDB" id="A0A1I7RZ89"/>
<name>A0A1I7RZ89_BURXY</name>
<sequence length="397" mass="45266">MSASFVCLKDIRNVNEVRFLTCAVKNVVQIDYPKAEDRKGTLILEVIDKTVENPVECWIMFDRKRPFIGVIARGLVLCLRNVTVDTVNDTPVLVVDPVDDPLCRYFGFSLTQGDLHCILSYGKLEENQKAICDGEEKRLRGVRQFMSEKYPELSVDARRLFKVQVTELETFLKIKQEEEERQVEGDIDTSSVVCETEIEQRNLQMDVVGTHNNENVDPQTSWQDPVLLAIQNPVRQAPKPQLDFTCQLTPIQYTNPCRYYNIACQVVGVYDRNPSNVAVRITDGTFVKNRELVKIPLFDADGTVNQDLADKFSDRLYDVDFYDEYADVARLFSPGDLVVIVNVHTYVNNRSGEIFTVHRNGQRFKRGIYEIKADSTIGTALLNNLARAQQKSPANRP</sequence>
<evidence type="ECO:0000313" key="10">
    <source>
        <dbReference type="WBParaSite" id="BXY_0605700.1"/>
    </source>
</evidence>
<protein>
    <submittedName>
        <fullName evidence="10">POT1PC domain-containing protein</fullName>
    </submittedName>
</protein>
<dbReference type="Pfam" id="PF16686">
    <property type="entry name" value="POT1PC"/>
    <property type="match status" value="1"/>
</dbReference>
<keyword evidence="4" id="KW-0158">Chromosome</keyword>
<comment type="similarity">
    <text evidence="3">Belongs to the telombin family.</text>
</comment>
<dbReference type="InterPro" id="IPR032042">
    <property type="entry name" value="POT1PC"/>
</dbReference>
<evidence type="ECO:0000256" key="4">
    <source>
        <dbReference type="ARBA" id="ARBA00022454"/>
    </source>
</evidence>
<dbReference type="SUPFAM" id="SSF50249">
    <property type="entry name" value="Nucleic acid-binding proteins"/>
    <property type="match status" value="1"/>
</dbReference>
<dbReference type="WBParaSite" id="BXY_0605700.1">
    <property type="protein sequence ID" value="BXY_0605700.1"/>
    <property type="gene ID" value="BXY_0605700"/>
</dbReference>
<comment type="subcellular location">
    <subcellularLocation>
        <location evidence="2">Chromosome</location>
        <location evidence="2">Telomere</location>
    </subcellularLocation>
    <subcellularLocation>
        <location evidence="1">Nucleus</location>
    </subcellularLocation>
</comment>
<keyword evidence="5" id="KW-0779">Telomere</keyword>
<evidence type="ECO:0000256" key="6">
    <source>
        <dbReference type="ARBA" id="ARBA00023125"/>
    </source>
</evidence>
<organism evidence="9 10">
    <name type="scientific">Bursaphelenchus xylophilus</name>
    <name type="common">Pinewood nematode worm</name>
    <name type="synonym">Aphelenchoides xylophilus</name>
    <dbReference type="NCBI Taxonomy" id="6326"/>
    <lineage>
        <taxon>Eukaryota</taxon>
        <taxon>Metazoa</taxon>
        <taxon>Ecdysozoa</taxon>
        <taxon>Nematoda</taxon>
        <taxon>Chromadorea</taxon>
        <taxon>Rhabditida</taxon>
        <taxon>Tylenchina</taxon>
        <taxon>Tylenchomorpha</taxon>
        <taxon>Aphelenchoidea</taxon>
        <taxon>Aphelenchoididae</taxon>
        <taxon>Bursaphelenchus</taxon>
    </lineage>
</organism>
<evidence type="ECO:0000256" key="5">
    <source>
        <dbReference type="ARBA" id="ARBA00022895"/>
    </source>
</evidence>
<proteinExistence type="inferred from homology"/>
<dbReference type="Gene3D" id="2.40.50.140">
    <property type="entry name" value="Nucleic acid-binding proteins"/>
    <property type="match status" value="1"/>
</dbReference>
<dbReference type="GO" id="GO:0000781">
    <property type="term" value="C:chromosome, telomeric region"/>
    <property type="evidence" value="ECO:0007669"/>
    <property type="project" value="UniProtKB-SubCell"/>
</dbReference>
<evidence type="ECO:0000313" key="9">
    <source>
        <dbReference type="Proteomes" id="UP000095284"/>
    </source>
</evidence>
<evidence type="ECO:0000256" key="3">
    <source>
        <dbReference type="ARBA" id="ARBA00008442"/>
    </source>
</evidence>
<keyword evidence="7" id="KW-0539">Nucleus</keyword>
<evidence type="ECO:0000256" key="7">
    <source>
        <dbReference type="ARBA" id="ARBA00023242"/>
    </source>
</evidence>
<feature type="domain" description="Protection of telomeres protein 1 ssDNA-binding" evidence="8">
    <location>
        <begin position="251"/>
        <end position="373"/>
    </location>
</feature>
<evidence type="ECO:0000256" key="2">
    <source>
        <dbReference type="ARBA" id="ARBA00004574"/>
    </source>
</evidence>
<dbReference type="GO" id="GO:0043047">
    <property type="term" value="F:single-stranded telomeric DNA binding"/>
    <property type="evidence" value="ECO:0007669"/>
    <property type="project" value="InterPro"/>
</dbReference>